<feature type="compositionally biased region" description="Low complexity" evidence="5">
    <location>
        <begin position="509"/>
        <end position="519"/>
    </location>
</feature>
<feature type="compositionally biased region" description="Pro residues" evidence="5">
    <location>
        <begin position="616"/>
        <end position="630"/>
    </location>
</feature>
<feature type="compositionally biased region" description="Basic and acidic residues" evidence="5">
    <location>
        <begin position="834"/>
        <end position="844"/>
    </location>
</feature>
<feature type="compositionally biased region" description="Low complexity" evidence="5">
    <location>
        <begin position="789"/>
        <end position="809"/>
    </location>
</feature>
<feature type="compositionally biased region" description="Low complexity" evidence="5">
    <location>
        <begin position="642"/>
        <end position="651"/>
    </location>
</feature>
<evidence type="ECO:0000259" key="7">
    <source>
        <dbReference type="Pfam" id="PF10475"/>
    </source>
</evidence>
<feature type="compositionally biased region" description="Low complexity" evidence="5">
    <location>
        <begin position="670"/>
        <end position="695"/>
    </location>
</feature>
<dbReference type="PANTHER" id="PTHR13258:SF0">
    <property type="entry name" value="SYNDETIN"/>
    <property type="match status" value="1"/>
</dbReference>
<dbReference type="Pfam" id="PF10475">
    <property type="entry name" value="Vps54_N"/>
    <property type="match status" value="1"/>
</dbReference>
<feature type="region of interest" description="Disordered" evidence="5">
    <location>
        <begin position="498"/>
        <end position="926"/>
    </location>
</feature>
<feature type="region of interest" description="Disordered" evidence="5">
    <location>
        <begin position="290"/>
        <end position="371"/>
    </location>
</feature>
<feature type="region of interest" description="Disordered" evidence="5">
    <location>
        <begin position="385"/>
        <end position="426"/>
    </location>
</feature>
<evidence type="ECO:0000256" key="3">
    <source>
        <dbReference type="ARBA" id="ARBA00023054"/>
    </source>
</evidence>
<protein>
    <submittedName>
        <fullName evidence="8">Vacuolar-sorting protein 54</fullName>
    </submittedName>
</protein>
<feature type="compositionally biased region" description="Low complexity" evidence="5">
    <location>
        <begin position="943"/>
        <end position="954"/>
    </location>
</feature>
<feature type="region of interest" description="Disordered" evidence="5">
    <location>
        <begin position="139"/>
        <end position="168"/>
    </location>
</feature>
<feature type="compositionally biased region" description="Pro residues" evidence="5">
    <location>
        <begin position="1768"/>
        <end position="1785"/>
    </location>
</feature>
<feature type="domain" description="Vacuolar protein sorting-associated protein 54 N-terminal" evidence="7">
    <location>
        <begin position="1224"/>
        <end position="1410"/>
    </location>
</feature>
<sequence>MNASPQNSAGKANLALFLPSQCAQRTKESKKQRVLKISYAPSASASTPPMAVAVEQPVPPSKQSQLYSSLRDAPRSSDLNITLLPERDAQGQVIEEGVFLKRGQIATLKTRAPEDPDLLKPLVDVTPVPPIPPSAPSIDLPLSAYPPASPASRPNTPASARSVRSMRASLAPREAAPAPFGNLAGELFPEVDKLRQSHLHVHPLHPSPFDEPPGANNASVLEAAAAAAGDMRFSSSSLAPPATLLLDRNSPADAAERDAWSRPLSSQAQAHRVTAEQRFAAIGHRHMERNRTRHSAGGPHSASPSPSTSTASVGEEDLVATAPPAAADEGVSSSLTPAPTPTPTPIPTPTPTPTPLASSFVGGPGAPAPLAPEEVSATIAQVRASTPVPPLSTGGTSVGGSQTTGASQALEGSEECGQPPPGAEVQLRTVPLPRHPHFTPPQHAPRHRRLRASQLQLQLPPDPPGRSGAPAPSLAAMRRASSPAIALARSRRGSICRAVAPPSAPTPTPAAAETPTLAPSFPRTPDPAAAPAASVVPGEEADEDAAAGPSSASPPAQARASSALGLLPAGWRNQSPLRNSDLAAHDEGQAPPSMRTSVIGPSPAGDSLTPQIDRQPGPPGTPPPPPPPPMVAFHIVRPGTAPPGRSRAAPPLLLPPKPAVPLSPSPSLNPPSLAAAPPSSRAAAAAAGLGAEAASPLPPSPAAAPSEPLLPPPVRPAGTVSGPSTGQRTPASTPRPNTARPTAGQPPVALTPRSARSQPTARLAGPGPDSARRMPEGPPDGAAPLLWTTPRSARSGAAPSTAPSAEPTQAAPPPPPPPADAGLPGPAYPAVPPREGEALGRGDEEGPSESESEGAGEPAAPNEGLAQPAAPGPPHRPPCILVGRSFGRAPLELMPLTPTPEEPPSALALSARATPRTPTTARSGAQQLAVSTLMPAPGGGLPLTAGYPILHPGRSAPPTPPASPHPPPPPATPRSLIHTPRPPHGRAVAPVAPTPPLHLHARPRTAPPAEEAAPLTPGDRFAAMAQALKSAIAEATQMAERRRLLQQQQPPPPLYLSEPPSPATARTAPSTPTPPASLSSVPQVAAPLSVAADMTWGSEAGGPAALPRPESRAWAKRPPLDVSGLIHFFVPPPPPVMTPLQIATTMRASRTRPARSVSPPLARTLQAEGRPPNPRRLERASTSLAARPRGLSQTSRCGFSAARLSMQKDEYDEEFRKLLEATEGEFTEKKIEEIIKKKDAELDEVSATLSKRVMDSYSAFVAAMSKIQEVEHDLTMSTVLVKNSRRSLASADNEIAKKSFDITKKSQYRSSLQEMLNVLEKLRNLLNLKERVGALIDAGQFVEAVDVIAKCQELEPTWSQFTFLKGFGATLRDNAQRVVVRLNSALNECCVTHKPELLERVLAGYHRFGQLPAHLFELLGLPSAPPPGGPATAASAAASAATPSGGSAGPFAAHSLSAALGAVTQVSPPRPAPPAPFASPIARQDLRQGAQLLGHLVQHMQSAFLSSLHQAALTSLRAFYKERSIPTGALKDKSDLRELSGCAPDHLVQPCLGAFFDKLVEFMKNYHRTNVWLMQHGRRRDRAPTPTPPVVSWAPDLNLGVPGCWCLSRAWDFSGDLAEVASRWRPVLWEYIQRKAATVLAGANLNIFKLDKFCMLLTTINRFTRTGELFALTASPTLQRAIKALMHSFYVNFHADRLTILKNLVEAEQWNPFPRRFNPEEALNSRPAALSALSQPDPPLTPDDVEGKWGSFEALCAPGVSPPAAGSPTPPAAPPAAPPGVPSGPAPILTSTAHELLKFTVAYIHLMETLRPIAAEAMFGLTQLLRMYTHAVAVLFAVPPSFWVAGSPMAGGGKETPFDKLLSAAADSILAATNSGPSSSPTVPGLFGLGAAPADAYATGAPAAFTPPELPPGIPPCLPYQLLFPARMAQALGQIHVRLAQPHLYGPTAAIASAGPTGSAEEGALPAQVSPAEMQPMLPTLATTQRQWSIVERVVGAESLEYICQVVQSLRRCLQALCPPGESHLMEVLMGEVRLGQDLRVVRPRPMPSLTAALALALALALNLRPNHVVYRTLTSTLISLEGTLAAMNTVKQSAYVDGLLREFQAFAARMAAVEDAAAAPARIIIPHHPRQVGEARDPEAIRYPVVTLEVRRLLWHIAIEAANEVLVEGYSRVKKCTDDGRAQMKFDLAVLQDGLNGTAPVDVRPIPKLTLAEQYVNTLRTVELAPALMDWCRTHPSTSRAADKLKKKQLQELAANIEQTMPLVGIHPSAHGIFSRTLLCGRTPGRHARPHHHRGCAVPGRLSHAQARSGAEHYF</sequence>
<dbReference type="InterPro" id="IPR019514">
    <property type="entry name" value="Syndetin_C"/>
</dbReference>
<accession>A0ABQ8URH0</accession>
<feature type="region of interest" description="Disordered" evidence="5">
    <location>
        <begin position="1760"/>
        <end position="1785"/>
    </location>
</feature>
<reference evidence="8" key="1">
    <citation type="journal article" date="2022" name="bioRxiv">
        <title>Genomics of Preaxostyla Flagellates Illuminates Evolutionary Transitions and the Path Towards Mitochondrial Loss.</title>
        <authorList>
            <person name="Novak L.V.F."/>
            <person name="Treitli S.C."/>
            <person name="Pyrih J."/>
            <person name="Halakuc P."/>
            <person name="Pipaliya S.V."/>
            <person name="Vacek V."/>
            <person name="Brzon O."/>
            <person name="Soukal P."/>
            <person name="Eme L."/>
            <person name="Dacks J.B."/>
            <person name="Karnkowska A."/>
            <person name="Elias M."/>
            <person name="Hampl V."/>
        </authorList>
    </citation>
    <scope>NUCLEOTIDE SEQUENCE</scope>
    <source>
        <strain evidence="8">RCP-MX</strain>
    </source>
</reference>
<keyword evidence="3 4" id="KW-0175">Coiled coil</keyword>
<evidence type="ECO:0000256" key="5">
    <source>
        <dbReference type="SAM" id="MobiDB-lite"/>
    </source>
</evidence>
<feature type="compositionally biased region" description="Acidic residues" evidence="5">
    <location>
        <begin position="845"/>
        <end position="854"/>
    </location>
</feature>
<evidence type="ECO:0000313" key="8">
    <source>
        <dbReference type="EMBL" id="KAJ4461726.1"/>
    </source>
</evidence>
<feature type="compositionally biased region" description="Pro residues" evidence="5">
    <location>
        <begin position="1049"/>
        <end position="1062"/>
    </location>
</feature>
<evidence type="ECO:0000256" key="1">
    <source>
        <dbReference type="ARBA" id="ARBA00022448"/>
    </source>
</evidence>
<feature type="compositionally biased region" description="Low complexity" evidence="5">
    <location>
        <begin position="904"/>
        <end position="922"/>
    </location>
</feature>
<feature type="compositionally biased region" description="Low complexity" evidence="5">
    <location>
        <begin position="1007"/>
        <end position="1017"/>
    </location>
</feature>
<dbReference type="InterPro" id="IPR019515">
    <property type="entry name" value="VPS54_N"/>
</dbReference>
<gene>
    <name evidence="8" type="ORF">PAPYR_1858</name>
</gene>
<evidence type="ECO:0000256" key="4">
    <source>
        <dbReference type="SAM" id="Coils"/>
    </source>
</evidence>
<feature type="compositionally biased region" description="Pro residues" evidence="5">
    <location>
        <begin position="696"/>
        <end position="715"/>
    </location>
</feature>
<organism evidence="8 9">
    <name type="scientific">Paratrimastix pyriformis</name>
    <dbReference type="NCBI Taxonomy" id="342808"/>
    <lineage>
        <taxon>Eukaryota</taxon>
        <taxon>Metamonada</taxon>
        <taxon>Preaxostyla</taxon>
        <taxon>Paratrimastigidae</taxon>
        <taxon>Paratrimastix</taxon>
    </lineage>
</organism>
<feature type="compositionally biased region" description="Low complexity" evidence="5">
    <location>
        <begin position="546"/>
        <end position="563"/>
    </location>
</feature>
<feature type="compositionally biased region" description="Low complexity" evidence="5">
    <location>
        <begin position="392"/>
        <end position="407"/>
    </location>
</feature>
<name>A0ABQ8URH0_9EUKA</name>
<feature type="compositionally biased region" description="Low complexity" evidence="5">
    <location>
        <begin position="855"/>
        <end position="869"/>
    </location>
</feature>
<evidence type="ECO:0000256" key="2">
    <source>
        <dbReference type="ARBA" id="ARBA00022927"/>
    </source>
</evidence>
<dbReference type="Pfam" id="PF10474">
    <property type="entry name" value="Syndetin_C"/>
    <property type="match status" value="1"/>
</dbReference>
<proteinExistence type="predicted"/>
<feature type="compositionally biased region" description="Pro residues" evidence="5">
    <location>
        <begin position="810"/>
        <end position="819"/>
    </location>
</feature>
<comment type="caution">
    <text evidence="8">The sequence shown here is derived from an EMBL/GenBank/DDBJ whole genome shotgun (WGS) entry which is preliminary data.</text>
</comment>
<feature type="region of interest" description="Disordered" evidence="5">
    <location>
        <begin position="457"/>
        <end position="485"/>
    </location>
</feature>
<keyword evidence="9" id="KW-1185">Reference proteome</keyword>
<feature type="compositionally biased region" description="Polar residues" evidence="5">
    <location>
        <begin position="721"/>
        <end position="740"/>
    </location>
</feature>
<dbReference type="Proteomes" id="UP001141327">
    <property type="component" value="Unassembled WGS sequence"/>
</dbReference>
<feature type="domain" description="Syndetin C-terminal" evidence="6">
    <location>
        <begin position="2147"/>
        <end position="2254"/>
    </location>
</feature>
<feature type="region of interest" description="Disordered" evidence="5">
    <location>
        <begin position="1048"/>
        <end position="1081"/>
    </location>
</feature>
<feature type="compositionally biased region" description="Low complexity" evidence="5">
    <location>
        <begin position="1063"/>
        <end position="1081"/>
    </location>
</feature>
<feature type="region of interest" description="Disordered" evidence="5">
    <location>
        <begin position="1149"/>
        <end position="1192"/>
    </location>
</feature>
<feature type="compositionally biased region" description="Pro residues" evidence="5">
    <location>
        <begin position="338"/>
        <end position="354"/>
    </location>
</feature>
<feature type="compositionally biased region" description="Low complexity" evidence="5">
    <location>
        <begin position="295"/>
        <end position="312"/>
    </location>
</feature>
<feature type="region of interest" description="Disordered" evidence="5">
    <location>
        <begin position="943"/>
        <end position="1018"/>
    </location>
</feature>
<dbReference type="PANTHER" id="PTHR13258">
    <property type="entry name" value="SYNDETIN"/>
    <property type="match status" value="1"/>
</dbReference>
<keyword evidence="1" id="KW-0813">Transport</keyword>
<evidence type="ECO:0000259" key="6">
    <source>
        <dbReference type="Pfam" id="PF10474"/>
    </source>
</evidence>
<dbReference type="InterPro" id="IPR040047">
    <property type="entry name" value="VPS50"/>
</dbReference>
<feature type="compositionally biased region" description="Pro residues" evidence="5">
    <location>
        <begin position="955"/>
        <end position="972"/>
    </location>
</feature>
<keyword evidence="2" id="KW-0653">Protein transport</keyword>
<dbReference type="EMBL" id="JAPMOS010000006">
    <property type="protein sequence ID" value="KAJ4461726.1"/>
    <property type="molecule type" value="Genomic_DNA"/>
</dbReference>
<feature type="coiled-coil region" evidence="4">
    <location>
        <begin position="1305"/>
        <end position="1332"/>
    </location>
</feature>
<feature type="compositionally biased region" description="Pro residues" evidence="5">
    <location>
        <begin position="652"/>
        <end position="669"/>
    </location>
</feature>
<evidence type="ECO:0000313" key="9">
    <source>
        <dbReference type="Proteomes" id="UP001141327"/>
    </source>
</evidence>